<evidence type="ECO:0000256" key="13">
    <source>
        <dbReference type="ARBA" id="ARBA00022989"/>
    </source>
</evidence>
<dbReference type="GO" id="GO:0004605">
    <property type="term" value="F:phosphatidate cytidylyltransferase activity"/>
    <property type="evidence" value="ECO:0007669"/>
    <property type="project" value="UniProtKB-EC"/>
</dbReference>
<keyword evidence="15 24" id="KW-0472">Membrane</keyword>
<dbReference type="EC" id="2.7.7.41" evidence="6"/>
<evidence type="ECO:0000256" key="19">
    <source>
        <dbReference type="ARBA" id="ARBA00031825"/>
    </source>
</evidence>
<dbReference type="EMBL" id="FXTB01000001">
    <property type="protein sequence ID" value="SMO41616.1"/>
    <property type="molecule type" value="Genomic_DNA"/>
</dbReference>
<keyword evidence="16" id="KW-0594">Phospholipid biosynthesis</keyword>
<evidence type="ECO:0000256" key="20">
    <source>
        <dbReference type="ARBA" id="ARBA00032253"/>
    </source>
</evidence>
<protein>
    <recommendedName>
        <fullName evidence="7">Phosphatidate cytidylyltransferase</fullName>
        <ecNumber evidence="6">2.7.7.41</ecNumber>
    </recommendedName>
    <alternativeName>
        <fullName evidence="20">CDP-DAG synthase</fullName>
    </alternativeName>
    <alternativeName>
        <fullName evidence="22">CDP-DG synthase</fullName>
    </alternativeName>
    <alternativeName>
        <fullName evidence="18">CDP-diacylglycerol synthase</fullName>
    </alternativeName>
    <alternativeName>
        <fullName evidence="21">CDP-diglyceride pyrophosphorylase</fullName>
    </alternativeName>
    <alternativeName>
        <fullName evidence="23">CDP-diglyceride synthase</fullName>
    </alternativeName>
    <alternativeName>
        <fullName evidence="19">CTP:phosphatidate cytidylyltransferase</fullName>
    </alternativeName>
</protein>
<evidence type="ECO:0000256" key="3">
    <source>
        <dbReference type="ARBA" id="ARBA00005119"/>
    </source>
</evidence>
<keyword evidence="12 25" id="KW-0548">Nucleotidyltransferase</keyword>
<comment type="catalytic activity">
    <reaction evidence="1">
        <text>a 1,2-diacyl-sn-glycero-3-phosphate + CTP + H(+) = a CDP-1,2-diacyl-sn-glycerol + diphosphate</text>
        <dbReference type="Rhea" id="RHEA:16229"/>
        <dbReference type="ChEBI" id="CHEBI:15378"/>
        <dbReference type="ChEBI" id="CHEBI:33019"/>
        <dbReference type="ChEBI" id="CHEBI:37563"/>
        <dbReference type="ChEBI" id="CHEBI:58332"/>
        <dbReference type="ChEBI" id="CHEBI:58608"/>
        <dbReference type="EC" id="2.7.7.41"/>
    </reaction>
</comment>
<keyword evidence="9" id="KW-0444">Lipid biosynthesis</keyword>
<keyword evidence="26" id="KW-1185">Reference proteome</keyword>
<comment type="pathway">
    <text evidence="3">Phospholipid metabolism; CDP-diacylglycerol biosynthesis; CDP-diacylglycerol from sn-glycerol 3-phosphate: step 3/3.</text>
</comment>
<evidence type="ECO:0000256" key="15">
    <source>
        <dbReference type="ARBA" id="ARBA00023136"/>
    </source>
</evidence>
<evidence type="ECO:0000256" key="18">
    <source>
        <dbReference type="ARBA" id="ARBA00029893"/>
    </source>
</evidence>
<dbReference type="RefSeq" id="WP_142532006.1">
    <property type="nucleotide sequence ID" value="NZ_FXTB01000001.1"/>
</dbReference>
<evidence type="ECO:0000256" key="10">
    <source>
        <dbReference type="ARBA" id="ARBA00022679"/>
    </source>
</evidence>
<keyword evidence="14" id="KW-0443">Lipid metabolism</keyword>
<evidence type="ECO:0000256" key="23">
    <source>
        <dbReference type="ARBA" id="ARBA00033406"/>
    </source>
</evidence>
<keyword evidence="11 24" id="KW-0812">Transmembrane</keyword>
<keyword evidence="10 25" id="KW-0808">Transferase</keyword>
<reference evidence="25 26" key="1">
    <citation type="submission" date="2017-05" db="EMBL/GenBank/DDBJ databases">
        <authorList>
            <person name="Varghese N."/>
            <person name="Submissions S."/>
        </authorList>
    </citation>
    <scope>NUCLEOTIDE SEQUENCE [LARGE SCALE GENOMIC DNA]</scope>
    <source>
        <strain evidence="25 26">DSM 27040</strain>
    </source>
</reference>
<feature type="transmembrane region" description="Helical" evidence="24">
    <location>
        <begin position="180"/>
        <end position="199"/>
    </location>
</feature>
<feature type="transmembrane region" description="Helical" evidence="24">
    <location>
        <begin position="36"/>
        <end position="56"/>
    </location>
</feature>
<dbReference type="Pfam" id="PF01148">
    <property type="entry name" value="CTP_transf_1"/>
    <property type="match status" value="1"/>
</dbReference>
<feature type="transmembrane region" description="Helical" evidence="24">
    <location>
        <begin position="6"/>
        <end position="24"/>
    </location>
</feature>
<evidence type="ECO:0000256" key="9">
    <source>
        <dbReference type="ARBA" id="ARBA00022516"/>
    </source>
</evidence>
<organism evidence="25 26">
    <name type="scientific">Saccharicrinis carchari</name>
    <dbReference type="NCBI Taxonomy" id="1168039"/>
    <lineage>
        <taxon>Bacteria</taxon>
        <taxon>Pseudomonadati</taxon>
        <taxon>Bacteroidota</taxon>
        <taxon>Bacteroidia</taxon>
        <taxon>Marinilabiliales</taxon>
        <taxon>Marinilabiliaceae</taxon>
        <taxon>Saccharicrinis</taxon>
    </lineage>
</organism>
<dbReference type="PANTHER" id="PTHR46382:SF1">
    <property type="entry name" value="PHOSPHATIDATE CYTIDYLYLTRANSFERASE"/>
    <property type="match status" value="1"/>
</dbReference>
<evidence type="ECO:0000256" key="11">
    <source>
        <dbReference type="ARBA" id="ARBA00022692"/>
    </source>
</evidence>
<dbReference type="Proteomes" id="UP000319040">
    <property type="component" value="Unassembled WGS sequence"/>
</dbReference>
<evidence type="ECO:0000313" key="26">
    <source>
        <dbReference type="Proteomes" id="UP000319040"/>
    </source>
</evidence>
<name>A0A521B3J2_SACCC</name>
<feature type="transmembrane region" description="Helical" evidence="24">
    <location>
        <begin position="148"/>
        <end position="168"/>
    </location>
</feature>
<dbReference type="GO" id="GO:0016024">
    <property type="term" value="P:CDP-diacylglycerol biosynthetic process"/>
    <property type="evidence" value="ECO:0007669"/>
    <property type="project" value="TreeGrafter"/>
</dbReference>
<feature type="transmembrane region" description="Helical" evidence="24">
    <location>
        <begin position="87"/>
        <end position="108"/>
    </location>
</feature>
<keyword evidence="17" id="KW-1208">Phospholipid metabolism</keyword>
<comment type="subcellular location">
    <subcellularLocation>
        <location evidence="2">Cell membrane</location>
        <topology evidence="2">Multi-pass membrane protein</topology>
    </subcellularLocation>
</comment>
<evidence type="ECO:0000256" key="4">
    <source>
        <dbReference type="ARBA" id="ARBA00005189"/>
    </source>
</evidence>
<evidence type="ECO:0000313" key="25">
    <source>
        <dbReference type="EMBL" id="SMO41616.1"/>
    </source>
</evidence>
<keyword evidence="8" id="KW-1003">Cell membrane</keyword>
<evidence type="ECO:0000256" key="1">
    <source>
        <dbReference type="ARBA" id="ARBA00001698"/>
    </source>
</evidence>
<gene>
    <name evidence="25" type="ORF">SAMN06265379_101662</name>
</gene>
<dbReference type="GO" id="GO:0005886">
    <property type="term" value="C:plasma membrane"/>
    <property type="evidence" value="ECO:0007669"/>
    <property type="project" value="UniProtKB-SubCell"/>
</dbReference>
<accession>A0A521B3J2</accession>
<evidence type="ECO:0000256" key="5">
    <source>
        <dbReference type="ARBA" id="ARBA00010185"/>
    </source>
</evidence>
<proteinExistence type="inferred from homology"/>
<evidence type="ECO:0000256" key="6">
    <source>
        <dbReference type="ARBA" id="ARBA00012487"/>
    </source>
</evidence>
<comment type="similarity">
    <text evidence="5">Belongs to the CDS family.</text>
</comment>
<dbReference type="AlphaFoldDB" id="A0A521B3J2"/>
<evidence type="ECO:0000256" key="14">
    <source>
        <dbReference type="ARBA" id="ARBA00023098"/>
    </source>
</evidence>
<keyword evidence="13 24" id="KW-1133">Transmembrane helix</keyword>
<feature type="transmembrane region" description="Helical" evidence="24">
    <location>
        <begin position="114"/>
        <end position="136"/>
    </location>
</feature>
<feature type="transmembrane region" description="Helical" evidence="24">
    <location>
        <begin position="62"/>
        <end position="80"/>
    </location>
</feature>
<evidence type="ECO:0000256" key="17">
    <source>
        <dbReference type="ARBA" id="ARBA00023264"/>
    </source>
</evidence>
<sequence>MIKLIYGIIIGYFVLGGIGFYFINRNKEKQVAKKSYTKFVSYFVIIHILFFSIVVNPVYFKYLSLIIITAGFIELFSLFYKNRYQKLLFYLVSNIVYIILSLGFFVFSGLPKEIILFSFLVLSIFDSFSQITGQLWGKTKLFPSISPAKTLGGTVGGGMVAIASSLLLNDLYQASVFNTMSLALGIIVFAQAGDLLASVYKRKFKVKDYNQIIPGHGGFLDRFDSLIAGGAWVALGIYILNF</sequence>
<evidence type="ECO:0000256" key="16">
    <source>
        <dbReference type="ARBA" id="ARBA00023209"/>
    </source>
</evidence>
<comment type="pathway">
    <text evidence="4">Lipid metabolism.</text>
</comment>
<evidence type="ECO:0000256" key="21">
    <source>
        <dbReference type="ARBA" id="ARBA00032396"/>
    </source>
</evidence>
<dbReference type="OrthoDB" id="9799199at2"/>
<evidence type="ECO:0000256" key="12">
    <source>
        <dbReference type="ARBA" id="ARBA00022695"/>
    </source>
</evidence>
<evidence type="ECO:0000256" key="24">
    <source>
        <dbReference type="SAM" id="Phobius"/>
    </source>
</evidence>
<evidence type="ECO:0000256" key="2">
    <source>
        <dbReference type="ARBA" id="ARBA00004651"/>
    </source>
</evidence>
<dbReference type="PANTHER" id="PTHR46382">
    <property type="entry name" value="PHOSPHATIDATE CYTIDYLYLTRANSFERASE"/>
    <property type="match status" value="1"/>
</dbReference>
<evidence type="ECO:0000256" key="7">
    <source>
        <dbReference type="ARBA" id="ARBA00019373"/>
    </source>
</evidence>
<evidence type="ECO:0000256" key="22">
    <source>
        <dbReference type="ARBA" id="ARBA00032743"/>
    </source>
</evidence>
<evidence type="ECO:0000256" key="8">
    <source>
        <dbReference type="ARBA" id="ARBA00022475"/>
    </source>
</evidence>